<feature type="compositionally biased region" description="Pro residues" evidence="1">
    <location>
        <begin position="120"/>
        <end position="140"/>
    </location>
</feature>
<feature type="signal peptide" evidence="2">
    <location>
        <begin position="1"/>
        <end position="22"/>
    </location>
</feature>
<evidence type="ECO:0000313" key="4">
    <source>
        <dbReference type="Proteomes" id="UP001205560"/>
    </source>
</evidence>
<accession>A0ABT2A5J4</accession>
<feature type="region of interest" description="Disordered" evidence="1">
    <location>
        <begin position="105"/>
        <end position="140"/>
    </location>
</feature>
<comment type="caution">
    <text evidence="3">The sequence shown here is derived from an EMBL/GenBank/DDBJ whole genome shotgun (WGS) entry which is preliminary data.</text>
</comment>
<evidence type="ECO:0008006" key="5">
    <source>
        <dbReference type="Google" id="ProtNLM"/>
    </source>
</evidence>
<gene>
    <name evidence="3" type="ORF">NX782_09175</name>
</gene>
<organism evidence="3 4">
    <name type="scientific">Massilia norwichensis</name>
    <dbReference type="NCBI Taxonomy" id="1442366"/>
    <lineage>
        <taxon>Bacteria</taxon>
        <taxon>Pseudomonadati</taxon>
        <taxon>Pseudomonadota</taxon>
        <taxon>Betaproteobacteria</taxon>
        <taxon>Burkholderiales</taxon>
        <taxon>Oxalobacteraceae</taxon>
        <taxon>Telluria group</taxon>
        <taxon>Massilia</taxon>
    </lineage>
</organism>
<evidence type="ECO:0000256" key="2">
    <source>
        <dbReference type="SAM" id="SignalP"/>
    </source>
</evidence>
<dbReference type="RefSeq" id="WP_258845141.1">
    <property type="nucleotide sequence ID" value="NZ_JANUGX010000008.1"/>
</dbReference>
<feature type="chain" id="PRO_5047215078" description="Prolin-rich transmembrane protein" evidence="2">
    <location>
        <begin position="23"/>
        <end position="206"/>
    </location>
</feature>
<name>A0ABT2A5J4_9BURK</name>
<protein>
    <recommendedName>
        <fullName evidence="5">Prolin-rich transmembrane protein</fullName>
    </recommendedName>
</protein>
<keyword evidence="4" id="KW-1185">Reference proteome</keyword>
<reference evidence="3 4" key="1">
    <citation type="submission" date="2022-08" db="EMBL/GenBank/DDBJ databases">
        <title>Reclassification of Massilia species as members of the genera Telluria, Duganella, Pseudoduganella, Mokoshia gen. nov. and Zemynaea gen. nov. using orthogonal and non-orthogonal genome-based approaches.</title>
        <authorList>
            <person name="Bowman J.P."/>
        </authorList>
    </citation>
    <scope>NUCLEOTIDE SEQUENCE [LARGE SCALE GENOMIC DNA]</scope>
    <source>
        <strain evidence="3 4">LMG 28164</strain>
    </source>
</reference>
<feature type="region of interest" description="Disordered" evidence="1">
    <location>
        <begin position="36"/>
        <end position="65"/>
    </location>
</feature>
<proteinExistence type="predicted"/>
<dbReference type="EMBL" id="JANUGX010000008">
    <property type="protein sequence ID" value="MCS0589377.1"/>
    <property type="molecule type" value="Genomic_DNA"/>
</dbReference>
<evidence type="ECO:0000313" key="3">
    <source>
        <dbReference type="EMBL" id="MCS0589377.1"/>
    </source>
</evidence>
<dbReference type="Proteomes" id="UP001205560">
    <property type="component" value="Unassembled WGS sequence"/>
</dbReference>
<evidence type="ECO:0000256" key="1">
    <source>
        <dbReference type="SAM" id="MobiDB-lite"/>
    </source>
</evidence>
<sequence>MKPRHIAMGAALVAAAALVLFGDRTPDTDVAEAVERAPAARPVQPAPSAPSALRSAADAAAPPRTATATATATAAATVATTAGGPGTTILALIPRETLIGDSDTQFRQGENGVFGRQDWTPPPPPPAPAPPPPPPSAPPLPFTFIGKSVADGAWEVYLARGDRTYVVRDKTLLDGTYRVDAIAPPVLTLTYLPLNQVQQLNIGVFE</sequence>
<feature type="compositionally biased region" description="Low complexity" evidence="1">
    <location>
        <begin position="49"/>
        <end position="65"/>
    </location>
</feature>
<keyword evidence="2" id="KW-0732">Signal</keyword>